<evidence type="ECO:0000313" key="16">
    <source>
        <dbReference type="WBParaSite" id="SBAD_0000817901-mRNA-1"/>
    </source>
</evidence>
<keyword evidence="5" id="KW-0677">Repeat</keyword>
<dbReference type="FunFam" id="1.25.10.10:FF:000028">
    <property type="entry name" value="Transportin-1 isoform 1"/>
    <property type="match status" value="1"/>
</dbReference>
<dbReference type="AlphaFoldDB" id="A0A183IW89"/>
<dbReference type="InterPro" id="IPR040122">
    <property type="entry name" value="Importin_beta"/>
</dbReference>
<dbReference type="Pfam" id="PF13513">
    <property type="entry name" value="HEAT_EZ"/>
    <property type="match status" value="1"/>
</dbReference>
<dbReference type="PANTHER" id="PTHR10527">
    <property type="entry name" value="IMPORTIN BETA"/>
    <property type="match status" value="1"/>
</dbReference>
<evidence type="ECO:0000256" key="12">
    <source>
        <dbReference type="SAM" id="MobiDB-lite"/>
    </source>
</evidence>
<dbReference type="OrthoDB" id="951172at2759"/>
<evidence type="ECO:0000256" key="5">
    <source>
        <dbReference type="ARBA" id="ARBA00022737"/>
    </source>
</evidence>
<accession>A0A183IW89</accession>
<keyword evidence="3" id="KW-0813">Transport</keyword>
<evidence type="ECO:0000256" key="10">
    <source>
        <dbReference type="ARBA" id="ARBA00076938"/>
    </source>
</evidence>
<evidence type="ECO:0000256" key="8">
    <source>
        <dbReference type="ARBA" id="ARBA00038423"/>
    </source>
</evidence>
<gene>
    <name evidence="14" type="ORF">SBAD_LOCUS7886</name>
</gene>
<dbReference type="InterPro" id="IPR057672">
    <property type="entry name" value="TPR_IPO4/5"/>
</dbReference>
<feature type="domain" description="IPO4/5-like TPR repeats" evidence="13">
    <location>
        <begin position="35"/>
        <end position="180"/>
    </location>
</feature>
<evidence type="ECO:0000259" key="13">
    <source>
        <dbReference type="Pfam" id="PF25780"/>
    </source>
</evidence>
<feature type="region of interest" description="Disordered" evidence="12">
    <location>
        <begin position="265"/>
        <end position="284"/>
    </location>
</feature>
<dbReference type="InterPro" id="IPR016024">
    <property type="entry name" value="ARM-type_fold"/>
</dbReference>
<dbReference type="Pfam" id="PF25780">
    <property type="entry name" value="TPR_IPO5"/>
    <property type="match status" value="1"/>
</dbReference>
<reference evidence="16" key="1">
    <citation type="submission" date="2016-06" db="UniProtKB">
        <authorList>
            <consortium name="WormBaseParasite"/>
        </authorList>
    </citation>
    <scope>IDENTIFICATION</scope>
</reference>
<dbReference type="Gene3D" id="1.25.10.10">
    <property type="entry name" value="Leucine-rich Repeat Variant"/>
    <property type="match status" value="1"/>
</dbReference>
<dbReference type="EMBL" id="UZAM01011042">
    <property type="protein sequence ID" value="VDP14610.1"/>
    <property type="molecule type" value="Genomic_DNA"/>
</dbReference>
<evidence type="ECO:0000313" key="15">
    <source>
        <dbReference type="Proteomes" id="UP000270296"/>
    </source>
</evidence>
<evidence type="ECO:0000313" key="14">
    <source>
        <dbReference type="EMBL" id="VDP14610.1"/>
    </source>
</evidence>
<keyword evidence="7" id="KW-0539">Nucleus</keyword>
<dbReference type="GO" id="GO:0006606">
    <property type="term" value="P:protein import into nucleus"/>
    <property type="evidence" value="ECO:0007669"/>
    <property type="project" value="InterPro"/>
</dbReference>
<reference evidence="14 15" key="2">
    <citation type="submission" date="2018-11" db="EMBL/GenBank/DDBJ databases">
        <authorList>
            <consortium name="Pathogen Informatics"/>
        </authorList>
    </citation>
    <scope>NUCLEOTIDE SEQUENCE [LARGE SCALE GENOMIC DNA]</scope>
</reference>
<evidence type="ECO:0000256" key="3">
    <source>
        <dbReference type="ARBA" id="ARBA00022448"/>
    </source>
</evidence>
<comment type="similarity">
    <text evidence="8">Belongs to the importin beta family. Importin beta-2 subfamily.</text>
</comment>
<name>A0A183IW89_9BILA</name>
<organism evidence="16">
    <name type="scientific">Soboliphyme baturini</name>
    <dbReference type="NCBI Taxonomy" id="241478"/>
    <lineage>
        <taxon>Eukaryota</taxon>
        <taxon>Metazoa</taxon>
        <taxon>Ecdysozoa</taxon>
        <taxon>Nematoda</taxon>
        <taxon>Enoplea</taxon>
        <taxon>Dorylaimia</taxon>
        <taxon>Dioctophymatida</taxon>
        <taxon>Dioctophymatoidea</taxon>
        <taxon>Soboliphymatidae</taxon>
        <taxon>Soboliphyme</taxon>
    </lineage>
</organism>
<dbReference type="GO" id="GO:0005737">
    <property type="term" value="C:cytoplasm"/>
    <property type="evidence" value="ECO:0007669"/>
    <property type="project" value="UniProtKB-SubCell"/>
</dbReference>
<protein>
    <recommendedName>
        <fullName evidence="9">Transportin-1</fullName>
    </recommendedName>
    <alternativeName>
        <fullName evidence="10">Importin beta-2</fullName>
    </alternativeName>
    <alternativeName>
        <fullName evidence="11">Karyopherin beta-2</fullName>
    </alternativeName>
</protein>
<proteinExistence type="inferred from homology"/>
<dbReference type="WBParaSite" id="SBAD_0000817901-mRNA-1">
    <property type="protein sequence ID" value="SBAD_0000817901-mRNA-1"/>
    <property type="gene ID" value="SBAD_0000817901"/>
</dbReference>
<evidence type="ECO:0000256" key="9">
    <source>
        <dbReference type="ARBA" id="ARBA00067327"/>
    </source>
</evidence>
<dbReference type="Proteomes" id="UP000270296">
    <property type="component" value="Unassembled WGS sequence"/>
</dbReference>
<feature type="compositionally biased region" description="Acidic residues" evidence="12">
    <location>
        <begin position="272"/>
        <end position="284"/>
    </location>
</feature>
<keyword evidence="15" id="KW-1185">Reference proteome</keyword>
<dbReference type="GO" id="GO:0031981">
    <property type="term" value="C:nuclear lumen"/>
    <property type="evidence" value="ECO:0007669"/>
    <property type="project" value="UniProtKB-ARBA"/>
</dbReference>
<evidence type="ECO:0000256" key="4">
    <source>
        <dbReference type="ARBA" id="ARBA00022490"/>
    </source>
</evidence>
<keyword evidence="6" id="KW-0653">Protein transport</keyword>
<comment type="subcellular location">
    <subcellularLocation>
        <location evidence="2">Cytoplasm</location>
    </subcellularLocation>
    <subcellularLocation>
        <location evidence="1">Nucleus</location>
    </subcellularLocation>
</comment>
<dbReference type="SUPFAM" id="SSF48371">
    <property type="entry name" value="ARM repeat"/>
    <property type="match status" value="1"/>
</dbReference>
<keyword evidence="4" id="KW-0963">Cytoplasm</keyword>
<dbReference type="InterPro" id="IPR011989">
    <property type="entry name" value="ARM-like"/>
</dbReference>
<evidence type="ECO:0000256" key="1">
    <source>
        <dbReference type="ARBA" id="ARBA00004123"/>
    </source>
</evidence>
<evidence type="ECO:0000256" key="6">
    <source>
        <dbReference type="ARBA" id="ARBA00022927"/>
    </source>
</evidence>
<evidence type="ECO:0000256" key="7">
    <source>
        <dbReference type="ARBA" id="ARBA00023242"/>
    </source>
</evidence>
<evidence type="ECO:0000256" key="11">
    <source>
        <dbReference type="ARBA" id="ARBA00080641"/>
    </source>
</evidence>
<sequence>MWDTYPPEIKENVRNACLGIIGDGSSLIRATVGIIIANIVAKEGISQWPKLLPTLCSMIDSPNPILCEGAFTVVQKVCEDSVEYGKDEQRMLIDALFVKLLHFFKYPNPKIRTLALQCVNGFLLSRSTFVDNYIDIYLENLFSLAQDSDKNLQRQLCRALTFLLEAHLDKLIPNLPNITEYMIVRTQDTDEQTALEACEFWLAFAEQPPLCHSVVQPFLPKLIPVLVRCMRYSEIDVVLLKEEDQTVPDKAQDIRPRFHKSRAHQQQHLAGEECEAPEPSIEDDEDIEDNARDYEALSDWNLRKCSAASLDVFSNIFRDELLPTLLPILKETLSSGDWVIKESGILALGAIAEGCADGMAPHLPEIIPFLLSRLCDQKALVRSITCWTLSRYCHWVVQQPHDRYFKVLMQELLSRVLDVNKKVQEAACSAFATLEEEACMELVPYLPQILETLINAFDKYQAKNLLILYDAVGTLADSVGQYLNSPEFIESLMPALIHKWSILRNTDRELFSLLECMSSVAVALQNGFYAYSEPVFRRCITLVEECLQHSMNAAQNHESDSLDKDLLTVTLDLLSSMAEGLGAQIEPLIAVSNLFVLLYQTSKDSLPEVRQSSFALLGDLVKVCYSHAAPFVDTFMPILVQNLNPDYISVCNNAIWALGEIALQKGPGMRQFIDDVLPRLIFTLNKENSPKTLVENTAITIGRLGLHCAEEVAPSLSQFIRTWCISLRNIRDNDEKESAFRGLCMLISANPMGVVHDFIFLCDAIVSWVNPKPDLKNMFSRILHGFKVQLGDENWQRFIAQFPAPLRNRLQEQYAI</sequence>
<evidence type="ECO:0000256" key="2">
    <source>
        <dbReference type="ARBA" id="ARBA00004496"/>
    </source>
</evidence>